<feature type="transmembrane region" description="Helical" evidence="2">
    <location>
        <begin position="130"/>
        <end position="153"/>
    </location>
</feature>
<feature type="transmembrane region" description="Helical" evidence="2">
    <location>
        <begin position="26"/>
        <end position="44"/>
    </location>
</feature>
<feature type="compositionally biased region" description="Basic and acidic residues" evidence="1">
    <location>
        <begin position="637"/>
        <end position="647"/>
    </location>
</feature>
<dbReference type="EMBL" id="CAJMWR010003886">
    <property type="protein sequence ID" value="CAE6472749.1"/>
    <property type="molecule type" value="Genomic_DNA"/>
</dbReference>
<feature type="region of interest" description="Disordered" evidence="1">
    <location>
        <begin position="546"/>
        <end position="650"/>
    </location>
</feature>
<dbReference type="AlphaFoldDB" id="A0A8H3C4L1"/>
<evidence type="ECO:0000313" key="4">
    <source>
        <dbReference type="Proteomes" id="UP000663840"/>
    </source>
</evidence>
<feature type="transmembrane region" description="Helical" evidence="2">
    <location>
        <begin position="173"/>
        <end position="195"/>
    </location>
</feature>
<feature type="compositionally biased region" description="Polar residues" evidence="1">
    <location>
        <begin position="591"/>
        <end position="602"/>
    </location>
</feature>
<feature type="compositionally biased region" description="Gly residues" evidence="1">
    <location>
        <begin position="626"/>
        <end position="636"/>
    </location>
</feature>
<feature type="transmembrane region" description="Helical" evidence="2">
    <location>
        <begin position="89"/>
        <end position="109"/>
    </location>
</feature>
<protein>
    <submittedName>
        <fullName evidence="3">Uncharacterized protein</fullName>
    </submittedName>
</protein>
<gene>
    <name evidence="3" type="ORF">RDB_LOCUS118568</name>
</gene>
<keyword evidence="2" id="KW-1133">Transmembrane helix</keyword>
<feature type="region of interest" description="Disordered" evidence="1">
    <location>
        <begin position="671"/>
        <end position="695"/>
    </location>
</feature>
<evidence type="ECO:0000313" key="3">
    <source>
        <dbReference type="EMBL" id="CAE6472749.1"/>
    </source>
</evidence>
<reference evidence="3" key="1">
    <citation type="submission" date="2021-01" db="EMBL/GenBank/DDBJ databases">
        <authorList>
            <person name="Kaushik A."/>
        </authorList>
    </citation>
    <scope>NUCLEOTIDE SEQUENCE</scope>
    <source>
        <strain evidence="3">AG1-1A</strain>
    </source>
</reference>
<comment type="caution">
    <text evidence="3">The sequence shown here is derived from an EMBL/GenBank/DDBJ whole genome shotgun (WGS) entry which is preliminary data.</text>
</comment>
<dbReference type="Proteomes" id="UP000663840">
    <property type="component" value="Unassembled WGS sequence"/>
</dbReference>
<name>A0A8H3C4L1_9AGAM</name>
<organism evidence="3 4">
    <name type="scientific">Rhizoctonia solani</name>
    <dbReference type="NCBI Taxonomy" id="456999"/>
    <lineage>
        <taxon>Eukaryota</taxon>
        <taxon>Fungi</taxon>
        <taxon>Dikarya</taxon>
        <taxon>Basidiomycota</taxon>
        <taxon>Agaricomycotina</taxon>
        <taxon>Agaricomycetes</taxon>
        <taxon>Cantharellales</taxon>
        <taxon>Ceratobasidiaceae</taxon>
        <taxon>Rhizoctonia</taxon>
    </lineage>
</organism>
<proteinExistence type="predicted"/>
<feature type="compositionally biased region" description="Basic and acidic residues" evidence="1">
    <location>
        <begin position="579"/>
        <end position="590"/>
    </location>
</feature>
<feature type="compositionally biased region" description="Low complexity" evidence="1">
    <location>
        <begin position="409"/>
        <end position="418"/>
    </location>
</feature>
<feature type="region of interest" description="Disordered" evidence="1">
    <location>
        <begin position="449"/>
        <end position="515"/>
    </location>
</feature>
<feature type="compositionally biased region" description="Low complexity" evidence="1">
    <location>
        <begin position="451"/>
        <end position="469"/>
    </location>
</feature>
<accession>A0A8H3C4L1</accession>
<feature type="compositionally biased region" description="Low complexity" evidence="1">
    <location>
        <begin position="477"/>
        <end position="501"/>
    </location>
</feature>
<sequence length="876" mass="94696">MSLLCFSLAATLRCAGIPRIQSEVLIIPPALEALTSLFLIWTVWRNGRKRWLLVAEAWMFLILAILDYVSHALVRGMSSVSVFEPMDKAVGALSGIPILAYTSFLFLLIRSDLLPTITPSILRTTLQFTLISLIPPTIMSYELGSLLGVTYRINPITLVPETGFANLTTRSLSYAFTTSSIVILSSFQLLIFLLCTWRISQAWDRASQPVFVSAMGGRARSNSTSTSYLGDERGIRGLSWLALGLAIGATETLLSLGAQTFILVLVRRILRVLARASLIYALYRGSSDGFSNLEEQGMGGMGGMGGSGGGEMGGIKRLISHPRFSTFAQLTPTATSFYNQRNPISDPSTPRSRVTVLYDLKSAPVLQMRFSGLDVPDSSEFRARSGSGSGSGSVDGSVATSMLGHGGHSTRTPLSRTRTLSEKRSGPPLASIQIPPSAVLSGVVATQSANSSRSSIVPPVPSLPLRSQSESQTRLALGSRNRSSSTQSLSRNRSNSNLGSSEEPGSYERSTSLEGVRELTNQFPVIPARAMVRRGPTQLAYAVQEEDEIDSSLSLHRRGGSDSSGGRGRGSSSASGGEYARERGHARTDTADSNLSPLSGMSSPRRKPVPAHTPRGTIIELPRVGYGQGQGQGQGQGRDRETNRPGMRESISGEQVVVDTHSALFPPERYDYTSSRASSDSGTFTLTATGTPSPAEIITGRPARLAERAAQLERQERQERQERLSGEEHAWMMRAPQVPVQMSQSVITRTPELKTVADFESSRVELEGAASPKSAWSARTRGSVLGLNMGMNTSQAGLWPGSNVEGWGRKLSDTDPSQVPPGLRVLATEEARAVDDSRWRDGQIQRQEPEFVRRSLVSNRSRHERDPFAGDEPHAL</sequence>
<evidence type="ECO:0000256" key="2">
    <source>
        <dbReference type="SAM" id="Phobius"/>
    </source>
</evidence>
<feature type="transmembrane region" description="Helical" evidence="2">
    <location>
        <begin position="51"/>
        <end position="69"/>
    </location>
</feature>
<feature type="region of interest" description="Disordered" evidence="1">
    <location>
        <begin position="376"/>
        <end position="433"/>
    </location>
</feature>
<feature type="region of interest" description="Disordered" evidence="1">
    <location>
        <begin position="834"/>
        <end position="876"/>
    </location>
</feature>
<feature type="transmembrane region" description="Helical" evidence="2">
    <location>
        <begin position="240"/>
        <end position="266"/>
    </location>
</feature>
<feature type="compositionally biased region" description="Polar residues" evidence="1">
    <location>
        <begin position="672"/>
        <end position="692"/>
    </location>
</feature>
<feature type="compositionally biased region" description="Basic and acidic residues" evidence="1">
    <location>
        <begin position="834"/>
        <end position="853"/>
    </location>
</feature>
<keyword evidence="2" id="KW-0472">Membrane</keyword>
<feature type="compositionally biased region" description="Basic and acidic residues" evidence="1">
    <location>
        <begin position="861"/>
        <end position="876"/>
    </location>
</feature>
<evidence type="ECO:0000256" key="1">
    <source>
        <dbReference type="SAM" id="MobiDB-lite"/>
    </source>
</evidence>
<keyword evidence="2" id="KW-0812">Transmembrane</keyword>